<protein>
    <submittedName>
        <fullName evidence="5">Vinorine synthase-like</fullName>
    </submittedName>
</protein>
<dbReference type="AlphaFoldDB" id="A0A6J1CVW8"/>
<evidence type="ECO:0000313" key="5">
    <source>
        <dbReference type="RefSeq" id="XP_022145192.1"/>
    </source>
</evidence>
<dbReference type="PANTHER" id="PTHR31623:SF110">
    <property type="entry name" value="VINORINE SYNTHASE-LIKE"/>
    <property type="match status" value="1"/>
</dbReference>
<gene>
    <name evidence="5" type="primary">LOC111014696</name>
</gene>
<keyword evidence="4" id="KW-1185">Reference proteome</keyword>
<dbReference type="OrthoDB" id="671439at2759"/>
<dbReference type="InterPro" id="IPR023213">
    <property type="entry name" value="CAT-like_dom_sf"/>
</dbReference>
<name>A0A6J1CVW8_MOMCH</name>
<evidence type="ECO:0000313" key="4">
    <source>
        <dbReference type="Proteomes" id="UP000504603"/>
    </source>
</evidence>
<dbReference type="GeneID" id="111014696"/>
<accession>A0A6J1CVW8</accession>
<keyword evidence="3" id="KW-0012">Acyltransferase</keyword>
<dbReference type="GO" id="GO:0016746">
    <property type="term" value="F:acyltransferase activity"/>
    <property type="evidence" value="ECO:0007669"/>
    <property type="project" value="UniProtKB-KW"/>
</dbReference>
<dbReference type="KEGG" id="mcha:111014696"/>
<dbReference type="Gene3D" id="3.30.559.10">
    <property type="entry name" value="Chloramphenicol acetyltransferase-like domain"/>
    <property type="match status" value="2"/>
</dbReference>
<organism evidence="4 5">
    <name type="scientific">Momordica charantia</name>
    <name type="common">Bitter gourd</name>
    <name type="synonym">Balsam pear</name>
    <dbReference type="NCBI Taxonomy" id="3673"/>
    <lineage>
        <taxon>Eukaryota</taxon>
        <taxon>Viridiplantae</taxon>
        <taxon>Streptophyta</taxon>
        <taxon>Embryophyta</taxon>
        <taxon>Tracheophyta</taxon>
        <taxon>Spermatophyta</taxon>
        <taxon>Magnoliopsida</taxon>
        <taxon>eudicotyledons</taxon>
        <taxon>Gunneridae</taxon>
        <taxon>Pentapetalae</taxon>
        <taxon>rosids</taxon>
        <taxon>fabids</taxon>
        <taxon>Cucurbitales</taxon>
        <taxon>Cucurbitaceae</taxon>
        <taxon>Momordiceae</taxon>
        <taxon>Momordica</taxon>
    </lineage>
</organism>
<evidence type="ECO:0000256" key="1">
    <source>
        <dbReference type="ARBA" id="ARBA00009861"/>
    </source>
</evidence>
<comment type="similarity">
    <text evidence="1">Belongs to the plant acyltransferase family.</text>
</comment>
<dbReference type="Pfam" id="PF02458">
    <property type="entry name" value="Transferase"/>
    <property type="match status" value="1"/>
</dbReference>
<evidence type="ECO:0000256" key="2">
    <source>
        <dbReference type="ARBA" id="ARBA00022679"/>
    </source>
</evidence>
<dbReference type="RefSeq" id="XP_022145192.1">
    <property type="nucleotide sequence ID" value="XM_022289500.1"/>
</dbReference>
<keyword evidence="2" id="KW-0808">Transferase</keyword>
<reference evidence="5" key="1">
    <citation type="submission" date="2025-08" db="UniProtKB">
        <authorList>
            <consortium name="RefSeq"/>
        </authorList>
    </citation>
    <scope>IDENTIFICATION</scope>
    <source>
        <strain evidence="5">OHB3-1</strain>
    </source>
</reference>
<dbReference type="PANTHER" id="PTHR31623">
    <property type="entry name" value="F21J9.9"/>
    <property type="match status" value="1"/>
</dbReference>
<dbReference type="Proteomes" id="UP000504603">
    <property type="component" value="Unplaced"/>
</dbReference>
<sequence>MKKKAMEVEIISTETITPSSSPPSLHLKFFKLSLLDQLSPFTYTSLVFFYALDATHDDLLLSDGLKTSLSKALTEFYLLAGAVENNTEILGNGVGALFQTARVHGAMLEFLKQSSFESLSRLIPYQSVPSLSTKEAIHPQVAVQLNTFSGGGVAVGACFLHKIIDGTTLSCFLRRWAAAARGFVEEEQPEYAAALFPQRGLSAGNSWLSKGYSPFVGGGRICRRRFGFEGGAILELKEEAKSESVKNPTGVEVVTGFIWKHAIRAATQRSGSQQPSVLTHAVDLRRRMAPPLPPTSMGNLFWSAVAYYDSSNTDIELRELVSLLRRSFVDIDDKFIEKMAGEDGFQAISNWFIRMQELFSSKPYAYGFTSWRNLGLNDVDFGWGKPSWVSFAGPENSVLRNIVVLKEAILGDGIEAWILLDEDEMNILENDQQFLAFASLNPIIHLA</sequence>
<proteinExistence type="inferred from homology"/>
<evidence type="ECO:0000256" key="3">
    <source>
        <dbReference type="ARBA" id="ARBA00023315"/>
    </source>
</evidence>